<evidence type="ECO:0000256" key="3">
    <source>
        <dbReference type="ARBA" id="ARBA00022989"/>
    </source>
</evidence>
<feature type="transmembrane region" description="Helical" evidence="5">
    <location>
        <begin position="45"/>
        <end position="68"/>
    </location>
</feature>
<evidence type="ECO:0000259" key="6">
    <source>
        <dbReference type="PROSITE" id="PS50262"/>
    </source>
</evidence>
<dbReference type="GeneID" id="20215781"/>
<feature type="transmembrane region" description="Helical" evidence="5">
    <location>
        <begin position="124"/>
        <end position="152"/>
    </location>
</feature>
<evidence type="ECO:0000256" key="1">
    <source>
        <dbReference type="ARBA" id="ARBA00004370"/>
    </source>
</evidence>
<dbReference type="EnsemblMetazoa" id="HelroT80150">
    <property type="protein sequence ID" value="HelroP80150"/>
    <property type="gene ID" value="HelroG80150"/>
</dbReference>
<evidence type="ECO:0000313" key="9">
    <source>
        <dbReference type="Proteomes" id="UP000015101"/>
    </source>
</evidence>
<dbReference type="EMBL" id="AMQM01004550">
    <property type="status" value="NOT_ANNOTATED_CDS"/>
    <property type="molecule type" value="Genomic_DNA"/>
</dbReference>
<feature type="domain" description="G-protein coupled receptors family 1 profile" evidence="6">
    <location>
        <begin position="60"/>
        <end position="413"/>
    </location>
</feature>
<dbReference type="eggNOG" id="ENOG502RFAV">
    <property type="taxonomic scope" value="Eukaryota"/>
</dbReference>
<dbReference type="AlphaFoldDB" id="T1G3Y3"/>
<evidence type="ECO:0000313" key="7">
    <source>
        <dbReference type="EMBL" id="ESO03781.1"/>
    </source>
</evidence>
<proteinExistence type="predicted"/>
<evidence type="ECO:0000256" key="2">
    <source>
        <dbReference type="ARBA" id="ARBA00022692"/>
    </source>
</evidence>
<keyword evidence="3 5" id="KW-1133">Transmembrane helix</keyword>
<dbReference type="STRING" id="6412.T1G3Y3"/>
<dbReference type="CTD" id="20215781"/>
<dbReference type="PROSITE" id="PS50262">
    <property type="entry name" value="G_PROTEIN_RECEP_F1_2"/>
    <property type="match status" value="1"/>
</dbReference>
<reference evidence="8" key="3">
    <citation type="submission" date="2015-06" db="UniProtKB">
        <authorList>
            <consortium name="EnsemblMetazoa"/>
        </authorList>
    </citation>
    <scope>IDENTIFICATION</scope>
</reference>
<feature type="transmembrane region" description="Helical" evidence="5">
    <location>
        <begin position="80"/>
        <end position="104"/>
    </location>
</feature>
<reference evidence="7 9" key="2">
    <citation type="journal article" date="2013" name="Nature">
        <title>Insights into bilaterian evolution from three spiralian genomes.</title>
        <authorList>
            <person name="Simakov O."/>
            <person name="Marletaz F."/>
            <person name="Cho S.J."/>
            <person name="Edsinger-Gonzales E."/>
            <person name="Havlak P."/>
            <person name="Hellsten U."/>
            <person name="Kuo D.H."/>
            <person name="Larsson T."/>
            <person name="Lv J."/>
            <person name="Arendt D."/>
            <person name="Savage R."/>
            <person name="Osoegawa K."/>
            <person name="de Jong P."/>
            <person name="Grimwood J."/>
            <person name="Chapman J.A."/>
            <person name="Shapiro H."/>
            <person name="Aerts A."/>
            <person name="Otillar R.P."/>
            <person name="Terry A.Y."/>
            <person name="Boore J.L."/>
            <person name="Grigoriev I.V."/>
            <person name="Lindberg D.R."/>
            <person name="Seaver E.C."/>
            <person name="Weisblat D.A."/>
            <person name="Putnam N.H."/>
            <person name="Rokhsar D.S."/>
        </authorList>
    </citation>
    <scope>NUCLEOTIDE SEQUENCE</scope>
</reference>
<dbReference type="CDD" id="cd14978">
    <property type="entry name" value="7tmA_FMRFamide_R-like"/>
    <property type="match status" value="1"/>
</dbReference>
<dbReference type="PANTHER" id="PTHR46273:SF4">
    <property type="entry name" value="AT19640P"/>
    <property type="match status" value="1"/>
</dbReference>
<name>T1G3Y3_HELRO</name>
<feature type="transmembrane region" description="Helical" evidence="5">
    <location>
        <begin position="172"/>
        <end position="190"/>
    </location>
</feature>
<dbReference type="KEGG" id="hro:HELRODRAFT_80150"/>
<dbReference type="SUPFAM" id="SSF81321">
    <property type="entry name" value="Family A G protein-coupled receptor-like"/>
    <property type="match status" value="2"/>
</dbReference>
<keyword evidence="4 5" id="KW-0472">Membrane</keyword>
<organism evidence="8 9">
    <name type="scientific">Helobdella robusta</name>
    <name type="common">Californian leech</name>
    <dbReference type="NCBI Taxonomy" id="6412"/>
    <lineage>
        <taxon>Eukaryota</taxon>
        <taxon>Metazoa</taxon>
        <taxon>Spiralia</taxon>
        <taxon>Lophotrochozoa</taxon>
        <taxon>Annelida</taxon>
        <taxon>Clitellata</taxon>
        <taxon>Hirudinea</taxon>
        <taxon>Rhynchobdellida</taxon>
        <taxon>Glossiphoniidae</taxon>
        <taxon>Helobdella</taxon>
    </lineage>
</organism>
<dbReference type="EMBL" id="KB096590">
    <property type="protein sequence ID" value="ESO03781.1"/>
    <property type="molecule type" value="Genomic_DNA"/>
</dbReference>
<dbReference type="OrthoDB" id="5864054at2759"/>
<feature type="transmembrane region" description="Helical" evidence="5">
    <location>
        <begin position="394"/>
        <end position="415"/>
    </location>
</feature>
<protein>
    <recommendedName>
        <fullName evidence="6">G-protein coupled receptors family 1 profile domain-containing protein</fullName>
    </recommendedName>
</protein>
<dbReference type="InterPro" id="IPR053219">
    <property type="entry name" value="GPCR_Dmsr-1"/>
</dbReference>
<gene>
    <name evidence="8" type="primary">20215781</name>
    <name evidence="7" type="ORF">HELRODRAFT_80150</name>
</gene>
<feature type="transmembrane region" description="Helical" evidence="5">
    <location>
        <begin position="306"/>
        <end position="326"/>
    </location>
</feature>
<dbReference type="HOGENOM" id="CLU_009579_24_4_1"/>
<reference evidence="9" key="1">
    <citation type="submission" date="2012-12" db="EMBL/GenBank/DDBJ databases">
        <authorList>
            <person name="Hellsten U."/>
            <person name="Grimwood J."/>
            <person name="Chapman J.A."/>
            <person name="Shapiro H."/>
            <person name="Aerts A."/>
            <person name="Otillar R.P."/>
            <person name="Terry A.Y."/>
            <person name="Boore J.L."/>
            <person name="Simakov O."/>
            <person name="Marletaz F."/>
            <person name="Cho S.-J."/>
            <person name="Edsinger-Gonzales E."/>
            <person name="Havlak P."/>
            <person name="Kuo D.-H."/>
            <person name="Larsson T."/>
            <person name="Lv J."/>
            <person name="Arendt D."/>
            <person name="Savage R."/>
            <person name="Osoegawa K."/>
            <person name="de Jong P."/>
            <person name="Lindberg D.R."/>
            <person name="Seaver E.C."/>
            <person name="Weisblat D.A."/>
            <person name="Putnam N.H."/>
            <person name="Grigoriev I.V."/>
            <person name="Rokhsar D.S."/>
        </authorList>
    </citation>
    <scope>NUCLEOTIDE SEQUENCE</scope>
</reference>
<dbReference type="InterPro" id="IPR000276">
    <property type="entry name" value="GPCR_Rhodpsn"/>
</dbReference>
<dbReference type="Proteomes" id="UP000015101">
    <property type="component" value="Unassembled WGS sequence"/>
</dbReference>
<dbReference type="PANTHER" id="PTHR46273">
    <property type="entry name" value="MYOSUPPRESSIN RECEPTOR 1, ISOFORM B-RELATED"/>
    <property type="match status" value="1"/>
</dbReference>
<dbReference type="RefSeq" id="XP_009018338.1">
    <property type="nucleotide sequence ID" value="XM_009020090.1"/>
</dbReference>
<dbReference type="InterPro" id="IPR019427">
    <property type="entry name" value="7TM_GPCR_serpentine_rcpt_Srw"/>
</dbReference>
<accession>T1G3Y3</accession>
<keyword evidence="9" id="KW-1185">Reference proteome</keyword>
<evidence type="ECO:0000256" key="5">
    <source>
        <dbReference type="SAM" id="Phobius"/>
    </source>
</evidence>
<dbReference type="Pfam" id="PF10324">
    <property type="entry name" value="7TM_GPCR_Srw"/>
    <property type="match status" value="2"/>
</dbReference>
<dbReference type="GO" id="GO:0007186">
    <property type="term" value="P:G protein-coupled receptor signaling pathway"/>
    <property type="evidence" value="ECO:0000318"/>
    <property type="project" value="GO_Central"/>
</dbReference>
<dbReference type="InterPro" id="IPR017452">
    <property type="entry name" value="GPCR_Rhodpsn_7TM"/>
</dbReference>
<dbReference type="PRINTS" id="PR00237">
    <property type="entry name" value="GPCRRHODOPSN"/>
</dbReference>
<evidence type="ECO:0000256" key="4">
    <source>
        <dbReference type="ARBA" id="ARBA00023136"/>
    </source>
</evidence>
<evidence type="ECO:0000313" key="8">
    <source>
        <dbReference type="EnsemblMetazoa" id="HelroP80150"/>
    </source>
</evidence>
<dbReference type="Gene3D" id="1.20.1070.10">
    <property type="entry name" value="Rhodopsin 7-helix transmembrane proteins"/>
    <property type="match status" value="2"/>
</dbReference>
<sequence>MTSTTINSSKNTSSTDFLEFPNSKNSNWSHTYTSFRHATDQYSSIHGYVASFVCCWGIPANLATILVLTRPKMAQSSTNFILVWLAVADLITMATFLPISIYFYAMKSKHLPMPSTSSYAWIGYFIFAINSVVTWHTIAIWLTISLAIFRYIFICYPTNGLQWCNKARAKTAVGWVFCCCVLLCVPNYFLTEVHLVKRADEGNIIMTTTKSAIPMTLMMTSNFSTAPITKTTIISTTTKTSKLTSVTSTATTITLTTAITSTIVTFIITQSRILFPFQLYTRLISGFNLFSNFETTTEKKINVQALLFKLLPCILLTALTFCLVAAMREASVRRCKLKSQGNRVESDRAAEHQRTTAMLLAVVGLFLVTEFPQGLLTLLSIFSTPFHHDYYQPLGDILDIAALINNSINFILYCVMSRQFRDTFKELFLDGCAAGSGAGGGR</sequence>
<dbReference type="OMA" id="FHTIAFT"/>
<feature type="transmembrane region" description="Helical" evidence="5">
    <location>
        <begin position="358"/>
        <end position="382"/>
    </location>
</feature>
<comment type="subcellular location">
    <subcellularLocation>
        <location evidence="1">Membrane</location>
    </subcellularLocation>
</comment>
<dbReference type="InParanoid" id="T1G3Y3"/>
<dbReference type="GO" id="GO:0008528">
    <property type="term" value="F:G protein-coupled peptide receptor activity"/>
    <property type="evidence" value="ECO:0000318"/>
    <property type="project" value="GO_Central"/>
</dbReference>
<dbReference type="GO" id="GO:0005886">
    <property type="term" value="C:plasma membrane"/>
    <property type="evidence" value="ECO:0000318"/>
    <property type="project" value="GO_Central"/>
</dbReference>
<keyword evidence="2 5" id="KW-0812">Transmembrane</keyword>